<evidence type="ECO:0000256" key="2">
    <source>
        <dbReference type="ARBA" id="ARBA00047761"/>
    </source>
</evidence>
<dbReference type="Gramene" id="Zm00001eb410610_T001">
    <property type="protein sequence ID" value="Zm00001eb410610_P001"/>
    <property type="gene ID" value="Zm00001eb410610"/>
</dbReference>
<name>A0A804ULI8_MAIZE</name>
<keyword evidence="6" id="KW-1185">Reference proteome</keyword>
<proteinExistence type="predicted"/>
<dbReference type="InterPro" id="IPR036457">
    <property type="entry name" value="PPM-type-like_dom_sf"/>
</dbReference>
<dbReference type="InParanoid" id="A0A804ULI8"/>
<dbReference type="EC" id="3.1.3.16" evidence="1"/>
<reference evidence="5" key="3">
    <citation type="submission" date="2021-05" db="UniProtKB">
        <authorList>
            <consortium name="EnsemblPlants"/>
        </authorList>
    </citation>
    <scope>IDENTIFICATION</scope>
    <source>
        <strain evidence="5">cv. B73</strain>
    </source>
</reference>
<evidence type="ECO:0000313" key="6">
    <source>
        <dbReference type="Proteomes" id="UP000007305"/>
    </source>
</evidence>
<reference evidence="6" key="1">
    <citation type="journal article" date="2009" name="Science">
        <title>The B73 maize genome: complexity, diversity, and dynamics.</title>
        <authorList>
            <person name="Schnable P.S."/>
            <person name="Ware D."/>
            <person name="Fulton R.S."/>
            <person name="Stein J.C."/>
            <person name="Wei F."/>
            <person name="Pasternak S."/>
            <person name="Liang C."/>
            <person name="Zhang J."/>
            <person name="Fulton L."/>
            <person name="Graves T.A."/>
            <person name="Minx P."/>
            <person name="Reily A.D."/>
            <person name="Courtney L."/>
            <person name="Kruchowski S.S."/>
            <person name="Tomlinson C."/>
            <person name="Strong C."/>
            <person name="Delehaunty K."/>
            <person name="Fronick C."/>
            <person name="Courtney B."/>
            <person name="Rock S.M."/>
            <person name="Belter E."/>
            <person name="Du F."/>
            <person name="Kim K."/>
            <person name="Abbott R.M."/>
            <person name="Cotton M."/>
            <person name="Levy A."/>
            <person name="Marchetto P."/>
            <person name="Ochoa K."/>
            <person name="Jackson S.M."/>
            <person name="Gillam B."/>
            <person name="Chen W."/>
            <person name="Yan L."/>
            <person name="Higginbotham J."/>
            <person name="Cardenas M."/>
            <person name="Waligorski J."/>
            <person name="Applebaum E."/>
            <person name="Phelps L."/>
            <person name="Falcone J."/>
            <person name="Kanchi K."/>
            <person name="Thane T."/>
            <person name="Scimone A."/>
            <person name="Thane N."/>
            <person name="Henke J."/>
            <person name="Wang T."/>
            <person name="Ruppert J."/>
            <person name="Shah N."/>
            <person name="Rotter K."/>
            <person name="Hodges J."/>
            <person name="Ingenthron E."/>
            <person name="Cordes M."/>
            <person name="Kohlberg S."/>
            <person name="Sgro J."/>
            <person name="Delgado B."/>
            <person name="Mead K."/>
            <person name="Chinwalla A."/>
            <person name="Leonard S."/>
            <person name="Crouse K."/>
            <person name="Collura K."/>
            <person name="Kudrna D."/>
            <person name="Currie J."/>
            <person name="He R."/>
            <person name="Angelova A."/>
            <person name="Rajasekar S."/>
            <person name="Mueller T."/>
            <person name="Lomeli R."/>
            <person name="Scara G."/>
            <person name="Ko A."/>
            <person name="Delaney K."/>
            <person name="Wissotski M."/>
            <person name="Lopez G."/>
            <person name="Campos D."/>
            <person name="Braidotti M."/>
            <person name="Ashley E."/>
            <person name="Golser W."/>
            <person name="Kim H."/>
            <person name="Lee S."/>
            <person name="Lin J."/>
            <person name="Dujmic Z."/>
            <person name="Kim W."/>
            <person name="Talag J."/>
            <person name="Zuccolo A."/>
            <person name="Fan C."/>
            <person name="Sebastian A."/>
            <person name="Kramer M."/>
            <person name="Spiegel L."/>
            <person name="Nascimento L."/>
            <person name="Zutavern T."/>
            <person name="Miller B."/>
            <person name="Ambroise C."/>
            <person name="Muller S."/>
            <person name="Spooner W."/>
            <person name="Narechania A."/>
            <person name="Ren L."/>
            <person name="Wei S."/>
            <person name="Kumari S."/>
            <person name="Faga B."/>
            <person name="Levy M.J."/>
            <person name="McMahan L."/>
            <person name="Van Buren P."/>
            <person name="Vaughn M.W."/>
            <person name="Ying K."/>
            <person name="Yeh C.-T."/>
            <person name="Emrich S.J."/>
            <person name="Jia Y."/>
            <person name="Kalyanaraman A."/>
            <person name="Hsia A.-P."/>
            <person name="Barbazuk W.B."/>
            <person name="Baucom R.S."/>
            <person name="Brutnell T.P."/>
            <person name="Carpita N.C."/>
            <person name="Chaparro C."/>
            <person name="Chia J.-M."/>
            <person name="Deragon J.-M."/>
            <person name="Estill J.C."/>
            <person name="Fu Y."/>
            <person name="Jeddeloh J.A."/>
            <person name="Han Y."/>
            <person name="Lee H."/>
            <person name="Li P."/>
            <person name="Lisch D.R."/>
            <person name="Liu S."/>
            <person name="Liu Z."/>
            <person name="Nagel D.H."/>
            <person name="McCann M.C."/>
            <person name="SanMiguel P."/>
            <person name="Myers A.M."/>
            <person name="Nettleton D."/>
            <person name="Nguyen J."/>
            <person name="Penning B.W."/>
            <person name="Ponnala L."/>
            <person name="Schneider K.L."/>
            <person name="Schwartz D.C."/>
            <person name="Sharma A."/>
            <person name="Soderlund C."/>
            <person name="Springer N.M."/>
            <person name="Sun Q."/>
            <person name="Wang H."/>
            <person name="Waterman M."/>
            <person name="Westerman R."/>
            <person name="Wolfgruber T.K."/>
            <person name="Yang L."/>
            <person name="Yu Y."/>
            <person name="Zhang L."/>
            <person name="Zhou S."/>
            <person name="Zhu Q."/>
            <person name="Bennetzen J.L."/>
            <person name="Dawe R.K."/>
            <person name="Jiang J."/>
            <person name="Jiang N."/>
            <person name="Presting G.G."/>
            <person name="Wessler S.R."/>
            <person name="Aluru S."/>
            <person name="Martienssen R.A."/>
            <person name="Clifton S.W."/>
            <person name="McCombie W.R."/>
            <person name="Wing R.A."/>
            <person name="Wilson R.K."/>
        </authorList>
    </citation>
    <scope>NUCLEOTIDE SEQUENCE [LARGE SCALE GENOMIC DNA]</scope>
    <source>
        <strain evidence="6">cv. B73</strain>
    </source>
</reference>
<dbReference type="Pfam" id="PF00481">
    <property type="entry name" value="PP2C"/>
    <property type="match status" value="1"/>
</dbReference>
<evidence type="ECO:0000313" key="5">
    <source>
        <dbReference type="EnsemblPlants" id="Zm00001eb410610_P001"/>
    </source>
</evidence>
<dbReference type="EnsemblPlants" id="Zm00001eb410610_T001">
    <property type="protein sequence ID" value="Zm00001eb410610_P001"/>
    <property type="gene ID" value="Zm00001eb410610"/>
</dbReference>
<accession>A0A804ULI8</accession>
<reference evidence="5" key="2">
    <citation type="submission" date="2019-07" db="EMBL/GenBank/DDBJ databases">
        <authorList>
            <person name="Seetharam A."/>
            <person name="Woodhouse M."/>
            <person name="Cannon E."/>
        </authorList>
    </citation>
    <scope>NUCLEOTIDE SEQUENCE [LARGE SCALE GENOMIC DNA]</scope>
    <source>
        <strain evidence="5">cv. B73</strain>
    </source>
</reference>
<dbReference type="InterPro" id="IPR001932">
    <property type="entry name" value="PPM-type_phosphatase-like_dom"/>
</dbReference>
<dbReference type="AlphaFoldDB" id="A0A804ULI8"/>
<sequence>MNERLVILQVLKASTEEDGAHVREALQSALCQEGDANPHGRSQRHRGYNHNSRYNEALCTFQQMMLEGRFMPDEATSSGCTALSIVKQEDLMVITNVGDSRVVLGTASDDGAITTVQLIVHLKLNLSRKSLLIDHEFLCAGTTTLADVV</sequence>
<dbReference type="SUPFAM" id="SSF81606">
    <property type="entry name" value="PP2C-like"/>
    <property type="match status" value="1"/>
</dbReference>
<dbReference type="GO" id="GO:0004722">
    <property type="term" value="F:protein serine/threonine phosphatase activity"/>
    <property type="evidence" value="ECO:0007669"/>
    <property type="project" value="UniProtKB-EC"/>
</dbReference>
<dbReference type="Gene3D" id="3.60.40.10">
    <property type="entry name" value="PPM-type phosphatase domain"/>
    <property type="match status" value="1"/>
</dbReference>
<feature type="domain" description="PPM-type phosphatase" evidence="4">
    <location>
        <begin position="64"/>
        <end position="115"/>
    </location>
</feature>
<evidence type="ECO:0000256" key="3">
    <source>
        <dbReference type="ARBA" id="ARBA00048336"/>
    </source>
</evidence>
<evidence type="ECO:0000256" key="1">
    <source>
        <dbReference type="ARBA" id="ARBA00013081"/>
    </source>
</evidence>
<comment type="catalytic activity">
    <reaction evidence="3">
        <text>O-phospho-L-threonyl-[protein] + H2O = L-threonyl-[protein] + phosphate</text>
        <dbReference type="Rhea" id="RHEA:47004"/>
        <dbReference type="Rhea" id="RHEA-COMP:11060"/>
        <dbReference type="Rhea" id="RHEA-COMP:11605"/>
        <dbReference type="ChEBI" id="CHEBI:15377"/>
        <dbReference type="ChEBI" id="CHEBI:30013"/>
        <dbReference type="ChEBI" id="CHEBI:43474"/>
        <dbReference type="ChEBI" id="CHEBI:61977"/>
        <dbReference type="EC" id="3.1.3.16"/>
    </reaction>
</comment>
<evidence type="ECO:0000259" key="4">
    <source>
        <dbReference type="Pfam" id="PF00481"/>
    </source>
</evidence>
<organism evidence="5 6">
    <name type="scientific">Zea mays</name>
    <name type="common">Maize</name>
    <dbReference type="NCBI Taxonomy" id="4577"/>
    <lineage>
        <taxon>Eukaryota</taxon>
        <taxon>Viridiplantae</taxon>
        <taxon>Streptophyta</taxon>
        <taxon>Embryophyta</taxon>
        <taxon>Tracheophyta</taxon>
        <taxon>Spermatophyta</taxon>
        <taxon>Magnoliopsida</taxon>
        <taxon>Liliopsida</taxon>
        <taxon>Poales</taxon>
        <taxon>Poaceae</taxon>
        <taxon>PACMAD clade</taxon>
        <taxon>Panicoideae</taxon>
        <taxon>Andropogonodae</taxon>
        <taxon>Andropogoneae</taxon>
        <taxon>Tripsacinae</taxon>
        <taxon>Zea</taxon>
    </lineage>
</organism>
<dbReference type="Proteomes" id="UP000007305">
    <property type="component" value="Chromosome 10"/>
</dbReference>
<protein>
    <recommendedName>
        <fullName evidence="1">protein-serine/threonine phosphatase</fullName>
        <ecNumber evidence="1">3.1.3.16</ecNumber>
    </recommendedName>
</protein>
<comment type="catalytic activity">
    <reaction evidence="2">
        <text>O-phospho-L-seryl-[protein] + H2O = L-seryl-[protein] + phosphate</text>
        <dbReference type="Rhea" id="RHEA:20629"/>
        <dbReference type="Rhea" id="RHEA-COMP:9863"/>
        <dbReference type="Rhea" id="RHEA-COMP:11604"/>
        <dbReference type="ChEBI" id="CHEBI:15377"/>
        <dbReference type="ChEBI" id="CHEBI:29999"/>
        <dbReference type="ChEBI" id="CHEBI:43474"/>
        <dbReference type="ChEBI" id="CHEBI:83421"/>
        <dbReference type="EC" id="3.1.3.16"/>
    </reaction>
</comment>